<dbReference type="PRINTS" id="PR00812">
    <property type="entry name" value="BCTERIALGSPF"/>
</dbReference>
<evidence type="ECO:0000256" key="10">
    <source>
        <dbReference type="RuleBase" id="RU003923"/>
    </source>
</evidence>
<dbReference type="PANTHER" id="PTHR30012:SF0">
    <property type="entry name" value="TYPE II SECRETION SYSTEM PROTEIN F-RELATED"/>
    <property type="match status" value="1"/>
</dbReference>
<organism evidence="13 14">
    <name type="scientific">Chitiniphilus shinanonensis</name>
    <dbReference type="NCBI Taxonomy" id="553088"/>
    <lineage>
        <taxon>Bacteria</taxon>
        <taxon>Pseudomonadati</taxon>
        <taxon>Pseudomonadota</taxon>
        <taxon>Betaproteobacteria</taxon>
        <taxon>Neisseriales</taxon>
        <taxon>Chitinibacteraceae</taxon>
        <taxon>Chitiniphilus</taxon>
    </lineage>
</organism>
<feature type="domain" description="Type II secretion system protein GspF" evidence="12">
    <location>
        <begin position="59"/>
        <end position="182"/>
    </location>
</feature>
<dbReference type="Pfam" id="PF00482">
    <property type="entry name" value="T2SSF"/>
    <property type="match status" value="2"/>
</dbReference>
<evidence type="ECO:0000256" key="11">
    <source>
        <dbReference type="SAM" id="Phobius"/>
    </source>
</evidence>
<evidence type="ECO:0000256" key="6">
    <source>
        <dbReference type="ARBA" id="ARBA00022692"/>
    </source>
</evidence>
<dbReference type="InterPro" id="IPR018076">
    <property type="entry name" value="T2SS_GspF_dom"/>
</dbReference>
<dbReference type="Gene3D" id="1.20.81.30">
    <property type="entry name" value="Type II secretion system (T2SS), domain F"/>
    <property type="match status" value="2"/>
</dbReference>
<comment type="similarity">
    <text evidence="3 10">Belongs to the GSP F family.</text>
</comment>
<evidence type="ECO:0000256" key="3">
    <source>
        <dbReference type="ARBA" id="ARBA00005745"/>
    </source>
</evidence>
<proteinExistence type="inferred from homology"/>
<evidence type="ECO:0000313" key="14">
    <source>
        <dbReference type="Proteomes" id="UP001156836"/>
    </source>
</evidence>
<keyword evidence="4 10" id="KW-0813">Transport</keyword>
<dbReference type="PANTHER" id="PTHR30012">
    <property type="entry name" value="GENERAL SECRETION PATHWAY PROTEIN"/>
    <property type="match status" value="1"/>
</dbReference>
<evidence type="ECO:0000256" key="2">
    <source>
        <dbReference type="ARBA" id="ARBA00004651"/>
    </source>
</evidence>
<dbReference type="InterPro" id="IPR042094">
    <property type="entry name" value="T2SS_GspF_sf"/>
</dbReference>
<sequence>MRYKVKALQAGRLTELELDASNEADLRERLSSRGLQAVSIQAERRFTLKKKSDFALSLFTQELIALLEAGLTLVEAVETLRDKSGQDGSRVVLTRMIEGLYQGLPLSRVLSSMAEHFPPLYIATVGSAEKTGHLADALKRYHHYESRLAMVRKKVVSALVYPMVIITIGGSIMLFLLFYVIPKFSQIYASMKTLPFAAQVMLWWGELVHSNGKLIFAAIIGSIAAIIALLRTQTVQTMLQELFWRIPRLEEYRRLFALTRFYRTVGLLLAGGLSVVGAMELAAQLLPQSMRLALTRAIVDIKSGQSVSGTLPKYGLTTPVSERLLRVGEQSGELATMTERAAQFCDEELERAIEMFTKLFEPILMLVIGVLIGTIVFLLYMPIFELAGNMQ</sequence>
<comment type="caution">
    <text evidence="13">The sequence shown here is derived from an EMBL/GenBank/DDBJ whole genome shotgun (WGS) entry which is preliminary data.</text>
</comment>
<evidence type="ECO:0000256" key="4">
    <source>
        <dbReference type="ARBA" id="ARBA00022448"/>
    </source>
</evidence>
<keyword evidence="6 10" id="KW-0812">Transmembrane</keyword>
<comment type="subcellular location">
    <subcellularLocation>
        <location evidence="10">Cell inner membrane</location>
        <topology evidence="10">Multi-pass membrane protein</topology>
    </subcellularLocation>
    <subcellularLocation>
        <location evidence="2">Cell membrane</location>
        <topology evidence="2">Multi-pass membrane protein</topology>
    </subcellularLocation>
</comment>
<feature type="domain" description="Type II secretion system protein GspF" evidence="12">
    <location>
        <begin position="261"/>
        <end position="382"/>
    </location>
</feature>
<accession>A0ABQ6BQZ4</accession>
<evidence type="ECO:0000256" key="7">
    <source>
        <dbReference type="ARBA" id="ARBA00022989"/>
    </source>
</evidence>
<keyword evidence="5" id="KW-1003">Cell membrane</keyword>
<evidence type="ECO:0000256" key="5">
    <source>
        <dbReference type="ARBA" id="ARBA00022475"/>
    </source>
</evidence>
<dbReference type="EMBL" id="BSOZ01000008">
    <property type="protein sequence ID" value="GLS03751.1"/>
    <property type="molecule type" value="Genomic_DNA"/>
</dbReference>
<feature type="transmembrane region" description="Helical" evidence="11">
    <location>
        <begin position="261"/>
        <end position="286"/>
    </location>
</feature>
<keyword evidence="8 11" id="KW-0472">Membrane</keyword>
<evidence type="ECO:0000259" key="12">
    <source>
        <dbReference type="Pfam" id="PF00482"/>
    </source>
</evidence>
<dbReference type="RefSeq" id="WP_018747026.1">
    <property type="nucleotide sequence ID" value="NZ_BAABUF010000001.1"/>
</dbReference>
<keyword evidence="7 11" id="KW-1133">Transmembrane helix</keyword>
<evidence type="ECO:0000313" key="13">
    <source>
        <dbReference type="EMBL" id="GLS03751.1"/>
    </source>
</evidence>
<dbReference type="InterPro" id="IPR001992">
    <property type="entry name" value="T2SS_GspF/T4SS_PilC_CS"/>
</dbReference>
<dbReference type="InterPro" id="IPR003004">
    <property type="entry name" value="GspF/PilC"/>
</dbReference>
<reference evidence="14" key="1">
    <citation type="journal article" date="2019" name="Int. J. Syst. Evol. Microbiol.">
        <title>The Global Catalogue of Microorganisms (GCM) 10K type strain sequencing project: providing services to taxonomists for standard genome sequencing and annotation.</title>
        <authorList>
            <consortium name="The Broad Institute Genomics Platform"/>
            <consortium name="The Broad Institute Genome Sequencing Center for Infectious Disease"/>
            <person name="Wu L."/>
            <person name="Ma J."/>
        </authorList>
    </citation>
    <scope>NUCLEOTIDE SEQUENCE [LARGE SCALE GENOMIC DNA]</scope>
    <source>
        <strain evidence="14">NBRC 104970</strain>
    </source>
</reference>
<evidence type="ECO:0000256" key="1">
    <source>
        <dbReference type="ARBA" id="ARBA00002684"/>
    </source>
</evidence>
<name>A0ABQ6BQZ4_9NEIS</name>
<protein>
    <recommendedName>
        <fullName evidence="9">General secretion pathway protein F</fullName>
    </recommendedName>
</protein>
<evidence type="ECO:0000256" key="9">
    <source>
        <dbReference type="ARBA" id="ARBA00030750"/>
    </source>
</evidence>
<dbReference type="PROSITE" id="PS00874">
    <property type="entry name" value="T2SP_F"/>
    <property type="match status" value="1"/>
</dbReference>
<feature type="transmembrane region" description="Helical" evidence="11">
    <location>
        <begin position="214"/>
        <end position="232"/>
    </location>
</feature>
<comment type="function">
    <text evidence="1">Component of the type II secretion system inner membrane complex required for the energy-dependent secretion of extracellular factors such as proteases and toxins from the periplasm.</text>
</comment>
<evidence type="ECO:0000256" key="8">
    <source>
        <dbReference type="ARBA" id="ARBA00023136"/>
    </source>
</evidence>
<dbReference type="Proteomes" id="UP001156836">
    <property type="component" value="Unassembled WGS sequence"/>
</dbReference>
<gene>
    <name evidence="13" type="primary">pulF</name>
    <name evidence="13" type="ORF">GCM10007860_08960</name>
</gene>
<feature type="transmembrane region" description="Helical" evidence="11">
    <location>
        <begin position="363"/>
        <end position="383"/>
    </location>
</feature>
<keyword evidence="14" id="KW-1185">Reference proteome</keyword>
<feature type="transmembrane region" description="Helical" evidence="11">
    <location>
        <begin position="155"/>
        <end position="181"/>
    </location>
</feature>